<organism evidence="2">
    <name type="scientific">Proteinivorax tanatarense</name>
    <dbReference type="NCBI Taxonomy" id="1260629"/>
    <lineage>
        <taxon>Bacteria</taxon>
        <taxon>Bacillati</taxon>
        <taxon>Bacillota</taxon>
        <taxon>Clostridia</taxon>
        <taxon>Eubacteriales</taxon>
        <taxon>Proteinivoracaceae</taxon>
        <taxon>Proteinivorax</taxon>
    </lineage>
</organism>
<proteinExistence type="predicted"/>
<dbReference type="InterPro" id="IPR013597">
    <property type="entry name" value="Mat_intron_G2"/>
</dbReference>
<accession>A0AAU7VKC8</accession>
<evidence type="ECO:0000313" key="2">
    <source>
        <dbReference type="EMBL" id="XBX74514.1"/>
    </source>
</evidence>
<evidence type="ECO:0000259" key="1">
    <source>
        <dbReference type="Pfam" id="PF08388"/>
    </source>
</evidence>
<dbReference type="Pfam" id="PF08388">
    <property type="entry name" value="GIIM"/>
    <property type="match status" value="1"/>
</dbReference>
<protein>
    <submittedName>
        <fullName evidence="2">Group II intron maturase-specific domain-containing protein</fullName>
    </submittedName>
</protein>
<dbReference type="RefSeq" id="WP_350343266.1">
    <property type="nucleotide sequence ID" value="NZ_CP158367.1"/>
</dbReference>
<reference evidence="2" key="1">
    <citation type="journal article" date="2013" name="Extremophiles">
        <title>Proteinivorax tanatarense gen. nov., sp. nov., an anaerobic, haloalkaliphilic, proteolytic bacterium isolated from a decaying algal bloom, and proposal of Proteinivoraceae fam. nov.</title>
        <authorList>
            <person name="Kevbrin V."/>
            <person name="Boltyanskaya Y."/>
            <person name="Zhilina T."/>
            <person name="Kolganova T."/>
            <person name="Lavrentjeva E."/>
            <person name="Kuznetsov B."/>
        </authorList>
    </citation>
    <scope>NUCLEOTIDE SEQUENCE</scope>
    <source>
        <strain evidence="2">Z-910T</strain>
    </source>
</reference>
<dbReference type="AlphaFoldDB" id="A0AAU7VKC8"/>
<feature type="domain" description="Group II intron maturase-specific" evidence="1">
    <location>
        <begin position="3"/>
        <end position="60"/>
    </location>
</feature>
<name>A0AAU7VKC8_9FIRM</name>
<sequence length="113" mass="13573">MDSRLTELNYYTVGWVNYFAVAKTTKKISMLEMWVRRRLRACIWKQCRKVKTKGKNLMKLGLPKYKAWEFANTRKGYWRISNSPILNTTLNNKYLENLGYKSISNRYHLMHNS</sequence>
<dbReference type="EMBL" id="CP158367">
    <property type="protein sequence ID" value="XBX74514.1"/>
    <property type="molecule type" value="Genomic_DNA"/>
</dbReference>
<gene>
    <name evidence="2" type="ORF">PRVXT_002558</name>
</gene>
<reference evidence="2" key="2">
    <citation type="submission" date="2024-06" db="EMBL/GenBank/DDBJ databases">
        <authorList>
            <person name="Petrova K.O."/>
            <person name="Toshchakov S.V."/>
            <person name="Boltjanskaja Y.V."/>
            <person name="Kevbrin V."/>
        </authorList>
    </citation>
    <scope>NUCLEOTIDE SEQUENCE</scope>
    <source>
        <strain evidence="2">Z-910T</strain>
    </source>
</reference>